<keyword evidence="6 12" id="KW-0808">Transferase</keyword>
<evidence type="ECO:0000256" key="12">
    <source>
        <dbReference type="HAMAP-Rule" id="MF_00160"/>
    </source>
</evidence>
<dbReference type="Gene3D" id="3.90.1150.10">
    <property type="entry name" value="Aspartate Aminotransferase, domain 1"/>
    <property type="match status" value="1"/>
</dbReference>
<dbReference type="GO" id="GO:0030170">
    <property type="term" value="F:pyridoxal phosphate binding"/>
    <property type="evidence" value="ECO:0007669"/>
    <property type="project" value="UniProtKB-UniRule"/>
</dbReference>
<dbReference type="EC" id="2.6.1.52" evidence="12"/>
<dbReference type="SUPFAM" id="SSF53383">
    <property type="entry name" value="PLP-dependent transferases"/>
    <property type="match status" value="1"/>
</dbReference>
<dbReference type="InterPro" id="IPR000192">
    <property type="entry name" value="Aminotrans_V_dom"/>
</dbReference>
<evidence type="ECO:0000256" key="4">
    <source>
        <dbReference type="ARBA" id="ARBA00022576"/>
    </source>
</evidence>
<accession>A0A023WSK5</accession>
<comment type="catalytic activity">
    <reaction evidence="10 12">
        <text>4-(phosphooxy)-L-threonine + 2-oxoglutarate = (R)-3-hydroxy-2-oxo-4-phosphooxybutanoate + L-glutamate</text>
        <dbReference type="Rhea" id="RHEA:16573"/>
        <dbReference type="ChEBI" id="CHEBI:16810"/>
        <dbReference type="ChEBI" id="CHEBI:29985"/>
        <dbReference type="ChEBI" id="CHEBI:58452"/>
        <dbReference type="ChEBI" id="CHEBI:58538"/>
        <dbReference type="EC" id="2.6.1.52"/>
    </reaction>
</comment>
<comment type="subunit">
    <text evidence="12">Homodimer.</text>
</comment>
<evidence type="ECO:0000256" key="7">
    <source>
        <dbReference type="ARBA" id="ARBA00022898"/>
    </source>
</evidence>
<evidence type="ECO:0000313" key="14">
    <source>
        <dbReference type="EMBL" id="AHY43083.1"/>
    </source>
</evidence>
<feature type="binding site" evidence="12">
    <location>
        <position position="159"/>
    </location>
    <ligand>
        <name>pyridoxal 5'-phosphate</name>
        <dbReference type="ChEBI" id="CHEBI:597326"/>
    </ligand>
</feature>
<dbReference type="Pfam" id="PF00266">
    <property type="entry name" value="Aminotran_5"/>
    <property type="match status" value="1"/>
</dbReference>
<dbReference type="PIRSF" id="PIRSF000525">
    <property type="entry name" value="SerC"/>
    <property type="match status" value="1"/>
</dbReference>
<evidence type="ECO:0000256" key="1">
    <source>
        <dbReference type="ARBA" id="ARBA00004915"/>
    </source>
</evidence>
<keyword evidence="8 12" id="KW-0664">Pyridoxine biosynthesis</keyword>
<dbReference type="EMBL" id="CP007509">
    <property type="protein sequence ID" value="AHY43083.1"/>
    <property type="molecule type" value="Genomic_DNA"/>
</dbReference>
<evidence type="ECO:0000256" key="5">
    <source>
        <dbReference type="ARBA" id="ARBA00022605"/>
    </source>
</evidence>
<dbReference type="PATRIC" id="fig|316.97.peg.2326"/>
<dbReference type="InterPro" id="IPR015424">
    <property type="entry name" value="PyrdxlP-dep_Trfase"/>
</dbReference>
<evidence type="ECO:0000256" key="2">
    <source>
        <dbReference type="ARBA" id="ARBA00005099"/>
    </source>
</evidence>
<feature type="binding site" evidence="12">
    <location>
        <position position="201"/>
    </location>
    <ligand>
        <name>pyridoxal 5'-phosphate</name>
        <dbReference type="ChEBI" id="CHEBI:597326"/>
    </ligand>
</feature>
<dbReference type="InterPro" id="IPR022278">
    <property type="entry name" value="Pser_aminoTfrase"/>
</dbReference>
<feature type="binding site" evidence="12">
    <location>
        <begin position="83"/>
        <end position="84"/>
    </location>
    <ligand>
        <name>pyridoxal 5'-phosphate</name>
        <dbReference type="ChEBI" id="CHEBI:597326"/>
    </ligand>
</feature>
<dbReference type="FunFam" id="3.90.1150.10:FF:000006">
    <property type="entry name" value="Phosphoserine aminotransferase"/>
    <property type="match status" value="1"/>
</dbReference>
<keyword evidence="9 12" id="KW-0718">Serine biosynthesis</keyword>
<protein>
    <recommendedName>
        <fullName evidence="12">Phosphoserine aminotransferase</fullName>
        <ecNumber evidence="12">2.6.1.52</ecNumber>
    </recommendedName>
    <alternativeName>
        <fullName evidence="12">Phosphohydroxythreonine aminotransferase</fullName>
        <shortName evidence="12">PSAT</shortName>
    </alternativeName>
</protein>
<dbReference type="PANTHER" id="PTHR43247:SF1">
    <property type="entry name" value="PHOSPHOSERINE AMINOTRANSFERASE"/>
    <property type="match status" value="1"/>
</dbReference>
<dbReference type="UniPathway" id="UPA00244">
    <property type="reaction ID" value="UER00311"/>
</dbReference>
<dbReference type="GO" id="GO:0004648">
    <property type="term" value="F:O-phospho-L-serine:2-oxoglutarate aminotransferase activity"/>
    <property type="evidence" value="ECO:0007669"/>
    <property type="project" value="UniProtKB-UniRule"/>
</dbReference>
<dbReference type="OrthoDB" id="9809412at2"/>
<comment type="pathway">
    <text evidence="1 12">Cofactor biosynthesis; pyridoxine 5'-phosphate biosynthesis; pyridoxine 5'-phosphate from D-erythrose 4-phosphate: step 3/5.</text>
</comment>
<comment type="catalytic activity">
    <reaction evidence="11 12">
        <text>O-phospho-L-serine + 2-oxoglutarate = 3-phosphooxypyruvate + L-glutamate</text>
        <dbReference type="Rhea" id="RHEA:14329"/>
        <dbReference type="ChEBI" id="CHEBI:16810"/>
        <dbReference type="ChEBI" id="CHEBI:18110"/>
        <dbReference type="ChEBI" id="CHEBI:29985"/>
        <dbReference type="ChEBI" id="CHEBI:57524"/>
        <dbReference type="EC" id="2.6.1.52"/>
    </reaction>
</comment>
<evidence type="ECO:0000256" key="6">
    <source>
        <dbReference type="ARBA" id="ARBA00022679"/>
    </source>
</evidence>
<dbReference type="Proteomes" id="UP000025238">
    <property type="component" value="Chromosome"/>
</dbReference>
<dbReference type="KEGG" id="pstu:UIB01_11610"/>
<evidence type="ECO:0000256" key="9">
    <source>
        <dbReference type="ARBA" id="ARBA00023299"/>
    </source>
</evidence>
<proteinExistence type="inferred from homology"/>
<evidence type="ECO:0000259" key="13">
    <source>
        <dbReference type="Pfam" id="PF00266"/>
    </source>
</evidence>
<dbReference type="HAMAP" id="MF_00160">
    <property type="entry name" value="SerC_aminotrans_5"/>
    <property type="match status" value="1"/>
</dbReference>
<dbReference type="NCBIfam" id="NF003764">
    <property type="entry name" value="PRK05355.1"/>
    <property type="match status" value="1"/>
</dbReference>
<evidence type="ECO:0000256" key="8">
    <source>
        <dbReference type="ARBA" id="ARBA00023096"/>
    </source>
</evidence>
<keyword evidence="7 12" id="KW-0663">Pyridoxal phosphate</keyword>
<feature type="modified residue" description="N6-(pyridoxal phosphate)lysine" evidence="12">
    <location>
        <position position="202"/>
    </location>
</feature>
<evidence type="ECO:0000256" key="10">
    <source>
        <dbReference type="ARBA" id="ARBA00047630"/>
    </source>
</evidence>
<feature type="binding site" evidence="12">
    <location>
        <begin position="243"/>
        <end position="244"/>
    </location>
    <ligand>
        <name>pyridoxal 5'-phosphate</name>
        <dbReference type="ChEBI" id="CHEBI:597326"/>
    </ligand>
</feature>
<dbReference type="PANTHER" id="PTHR43247">
    <property type="entry name" value="PHOSPHOSERINE AMINOTRANSFERASE"/>
    <property type="match status" value="1"/>
</dbReference>
<evidence type="ECO:0000256" key="11">
    <source>
        <dbReference type="ARBA" id="ARBA00049007"/>
    </source>
</evidence>
<dbReference type="UniPathway" id="UPA00135">
    <property type="reaction ID" value="UER00197"/>
</dbReference>
<keyword evidence="4 12" id="KW-0032">Aminotransferase</keyword>
<dbReference type="Gene3D" id="3.40.640.10">
    <property type="entry name" value="Type I PLP-dependent aspartate aminotransferase-like (Major domain)"/>
    <property type="match status" value="1"/>
</dbReference>
<feature type="binding site" evidence="12">
    <location>
        <position position="178"/>
    </location>
    <ligand>
        <name>pyridoxal 5'-phosphate</name>
        <dbReference type="ChEBI" id="CHEBI:597326"/>
    </ligand>
</feature>
<feature type="domain" description="Aminotransferase class V" evidence="13">
    <location>
        <begin position="12"/>
        <end position="354"/>
    </location>
</feature>
<dbReference type="GO" id="GO:0006564">
    <property type="term" value="P:L-serine biosynthetic process"/>
    <property type="evidence" value="ECO:0007669"/>
    <property type="project" value="UniProtKB-UniRule"/>
</dbReference>
<sequence>MACTSSERAERYNFASGPAMLPKEVLEQIREELPNWRNTGSSVLEQPFTSTAFKQLMVETEADLRTLLTIPDNYRVLFMQGGASAQFGLLPLNLLRSGQSADYLESGHWARKAISEARRHSPVNVIASGTEQAFTALPPLDHWQLDPAAGYCHVTSNETGNGLQLQEFPELSVPLVADMTSDFLTRPLPLERFGLIYASAQKNLGVAGLCIVIIRNDLLRAPPPGLPTAFSYAAQAEQQSRFNTPPTFALYVTGLMLRWMGRNGGVPAMAAAAQQRSRLLYRCVENSDFYLCPQRPADRSPINVCFQLTKPGLTETFLTEAERNGLANLRGHAAIGGIRASLYNPMPLSGVARLVEFMTDFERKHG</sequence>
<comment type="cofactor">
    <cofactor evidence="12">
        <name>pyridoxal 5'-phosphate</name>
        <dbReference type="ChEBI" id="CHEBI:597326"/>
    </cofactor>
    <text evidence="12">Binds 1 pyridoxal phosphate per subunit.</text>
</comment>
<dbReference type="InterPro" id="IPR015421">
    <property type="entry name" value="PyrdxlP-dep_Trfase_major"/>
</dbReference>
<name>A0A023WSK5_STUST</name>
<evidence type="ECO:0000256" key="3">
    <source>
        <dbReference type="ARBA" id="ARBA00006904"/>
    </source>
</evidence>
<dbReference type="InterPro" id="IPR015422">
    <property type="entry name" value="PyrdxlP-dep_Trfase_small"/>
</dbReference>
<comment type="pathway">
    <text evidence="2 12">Amino-acid biosynthesis; L-serine biosynthesis; L-serine from 3-phospho-D-glycerate: step 2/3.</text>
</comment>
<feature type="binding site" evidence="12">
    <location>
        <position position="109"/>
    </location>
    <ligand>
        <name>pyridoxal 5'-phosphate</name>
        <dbReference type="ChEBI" id="CHEBI:597326"/>
    </ligand>
</feature>
<comment type="similarity">
    <text evidence="3 12">Belongs to the class-V pyridoxal-phosphate-dependent aminotransferase family. SerC subfamily.</text>
</comment>
<comment type="subcellular location">
    <subcellularLocation>
        <location evidence="12">Cytoplasm</location>
    </subcellularLocation>
</comment>
<keyword evidence="12" id="KW-0963">Cytoplasm</keyword>
<dbReference type="GO" id="GO:0008615">
    <property type="term" value="P:pyridoxine biosynthetic process"/>
    <property type="evidence" value="ECO:0007669"/>
    <property type="project" value="UniProtKB-UniRule"/>
</dbReference>
<organism evidence="14 15">
    <name type="scientific">Stutzerimonas stutzeri</name>
    <name type="common">Pseudomonas stutzeri</name>
    <dbReference type="NCBI Taxonomy" id="316"/>
    <lineage>
        <taxon>Bacteria</taxon>
        <taxon>Pseudomonadati</taxon>
        <taxon>Pseudomonadota</taxon>
        <taxon>Gammaproteobacteria</taxon>
        <taxon>Pseudomonadales</taxon>
        <taxon>Pseudomonadaceae</taxon>
        <taxon>Stutzerimonas</taxon>
    </lineage>
</organism>
<dbReference type="AlphaFoldDB" id="A0A023WSK5"/>
<reference evidence="14 15" key="1">
    <citation type="submission" date="2014-03" db="EMBL/GenBank/DDBJ databases">
        <title>Complete genome sequence of Pseudomonas stutzeri 19SMN4.</title>
        <authorList>
            <person name="Brunet-Galmes I."/>
            <person name="Nogales B."/>
            <person name="Busquets A."/>
            <person name="Pena A."/>
            <person name="Gomila M."/>
            <person name="Garcia-Valdes E."/>
            <person name="Lalucat J."/>
            <person name="Bennasar A."/>
            <person name="Bosch R."/>
        </authorList>
    </citation>
    <scope>NUCLEOTIDE SEQUENCE [LARGE SCALE GENOMIC DNA]</scope>
    <source>
        <strain evidence="14 15">19SMN4</strain>
    </source>
</reference>
<dbReference type="GO" id="GO:0005737">
    <property type="term" value="C:cytoplasm"/>
    <property type="evidence" value="ECO:0007669"/>
    <property type="project" value="UniProtKB-SubCell"/>
</dbReference>
<comment type="caution">
    <text evidence="12">Lacks conserved residue(s) required for the propagation of feature annotation.</text>
</comment>
<comment type="function">
    <text evidence="12">Catalyzes the reversible conversion of 3-phosphohydroxypyruvate to phosphoserine and of 3-hydroxy-2-oxo-4-phosphonooxybutanoate to phosphohydroxythreonine.</text>
</comment>
<gene>
    <name evidence="12" type="primary">serC</name>
    <name evidence="14" type="ORF">UIB01_11610</name>
</gene>
<dbReference type="FunFam" id="3.40.640.10:FF:000010">
    <property type="entry name" value="Phosphoserine aminotransferase"/>
    <property type="match status" value="1"/>
</dbReference>
<evidence type="ECO:0000313" key="15">
    <source>
        <dbReference type="Proteomes" id="UP000025238"/>
    </source>
</evidence>
<feature type="binding site" evidence="12">
    <location>
        <position position="16"/>
    </location>
    <ligand>
        <name>L-glutamate</name>
        <dbReference type="ChEBI" id="CHEBI:29985"/>
    </ligand>
</feature>
<keyword evidence="5 12" id="KW-0028">Amino-acid biosynthesis</keyword>